<evidence type="ECO:0000256" key="3">
    <source>
        <dbReference type="ARBA" id="ARBA00022692"/>
    </source>
</evidence>
<gene>
    <name evidence="7" type="ORF">GEV37_14265</name>
</gene>
<keyword evidence="4 6" id="KW-1133">Transmembrane helix</keyword>
<sequence length="207" mass="21968">MLSWATLSVFVPTFLFVSLTPGMCMTLAMVLGMTQGIKRTLWMMLGELVGVGLVAAAAGAGVAALMLKQPALFTLFKWVGGAYLGYLGVMMWRSRGRMAIPSQIETGPPAGRLQLASQGFVTAIANPKGWAFFMALLPPFLDSSRGLVQQLAGLIAVILTIEFASLLVYATGGKTLRRTLGKSGNVRLMNRIAGTLMIGVGLWLALG</sequence>
<evidence type="ECO:0000313" key="8">
    <source>
        <dbReference type="Proteomes" id="UP001319882"/>
    </source>
</evidence>
<comment type="subcellular location">
    <subcellularLocation>
        <location evidence="1">Cell membrane</location>
        <topology evidence="1">Multi-pass membrane protein</topology>
    </subcellularLocation>
</comment>
<dbReference type="InterPro" id="IPR001123">
    <property type="entry name" value="LeuE-type"/>
</dbReference>
<accession>A0ABS8DVQ7</accession>
<evidence type="ECO:0000256" key="1">
    <source>
        <dbReference type="ARBA" id="ARBA00004651"/>
    </source>
</evidence>
<feature type="transmembrane region" description="Helical" evidence="6">
    <location>
        <begin position="188"/>
        <end position="206"/>
    </location>
</feature>
<evidence type="ECO:0000256" key="4">
    <source>
        <dbReference type="ARBA" id="ARBA00022989"/>
    </source>
</evidence>
<feature type="transmembrane region" description="Helical" evidence="6">
    <location>
        <begin position="71"/>
        <end position="92"/>
    </location>
</feature>
<feature type="transmembrane region" description="Helical" evidence="6">
    <location>
        <begin position="147"/>
        <end position="168"/>
    </location>
</feature>
<comment type="caution">
    <text evidence="7">The sequence shown here is derived from an EMBL/GenBank/DDBJ whole genome shotgun (WGS) entry which is preliminary data.</text>
</comment>
<organism evidence="7 8">
    <name type="scientific">Vreelandella malpeensis</name>
    <dbReference type="NCBI Taxonomy" id="1172368"/>
    <lineage>
        <taxon>Bacteria</taxon>
        <taxon>Pseudomonadati</taxon>
        <taxon>Pseudomonadota</taxon>
        <taxon>Gammaproteobacteria</taxon>
        <taxon>Oceanospirillales</taxon>
        <taxon>Halomonadaceae</taxon>
        <taxon>Vreelandella</taxon>
    </lineage>
</organism>
<keyword evidence="2" id="KW-1003">Cell membrane</keyword>
<protein>
    <submittedName>
        <fullName evidence="7">LysE family translocator</fullName>
    </submittedName>
</protein>
<dbReference type="Proteomes" id="UP001319882">
    <property type="component" value="Unassembled WGS sequence"/>
</dbReference>
<dbReference type="RefSeq" id="WP_227390949.1">
    <property type="nucleotide sequence ID" value="NZ_JBHSCJ010000008.1"/>
</dbReference>
<feature type="transmembrane region" description="Helical" evidence="6">
    <location>
        <begin position="42"/>
        <end position="65"/>
    </location>
</feature>
<dbReference type="PIRSF" id="PIRSF006324">
    <property type="entry name" value="LeuE"/>
    <property type="match status" value="1"/>
</dbReference>
<evidence type="ECO:0000256" key="5">
    <source>
        <dbReference type="ARBA" id="ARBA00023136"/>
    </source>
</evidence>
<feature type="transmembrane region" description="Helical" evidence="6">
    <location>
        <begin position="6"/>
        <end position="30"/>
    </location>
</feature>
<keyword evidence="5 6" id="KW-0472">Membrane</keyword>
<dbReference type="PANTHER" id="PTHR30086:SF5">
    <property type="entry name" value="HOMOGENTISATE EXPORT PROTEIN"/>
    <property type="match status" value="1"/>
</dbReference>
<reference evidence="7 8" key="1">
    <citation type="journal article" date="2021" name="Sci. Rep.">
        <title>Genome analysis of a halophilic bacterium Halomonas malpeensis YU-PRIM-29(T) reveals its exopolysaccharide and pigment producing capabilities.</title>
        <authorList>
            <person name="Athmika"/>
            <person name="Ghate S.D."/>
            <person name="Arun A.B."/>
            <person name="Rao S.S."/>
            <person name="Kumar S.T.A."/>
            <person name="Kandiyil M.K."/>
            <person name="Saptami K."/>
            <person name="Rekha P.D."/>
        </authorList>
    </citation>
    <scope>NUCLEOTIDE SEQUENCE [LARGE SCALE GENOMIC DNA]</scope>
    <source>
        <strain evidence="8">prim 29</strain>
    </source>
</reference>
<name>A0ABS8DVQ7_9GAMM</name>
<evidence type="ECO:0000256" key="2">
    <source>
        <dbReference type="ARBA" id="ARBA00022475"/>
    </source>
</evidence>
<evidence type="ECO:0000313" key="7">
    <source>
        <dbReference type="EMBL" id="MCB8890279.1"/>
    </source>
</evidence>
<dbReference type="EMBL" id="WHVL01000006">
    <property type="protein sequence ID" value="MCB8890279.1"/>
    <property type="molecule type" value="Genomic_DNA"/>
</dbReference>
<evidence type="ECO:0000256" key="6">
    <source>
        <dbReference type="SAM" id="Phobius"/>
    </source>
</evidence>
<dbReference type="Pfam" id="PF01810">
    <property type="entry name" value="LysE"/>
    <property type="match status" value="1"/>
</dbReference>
<dbReference type="PANTHER" id="PTHR30086">
    <property type="entry name" value="ARGININE EXPORTER PROTEIN ARGO"/>
    <property type="match status" value="1"/>
</dbReference>
<keyword evidence="3 6" id="KW-0812">Transmembrane</keyword>
<keyword evidence="8" id="KW-1185">Reference proteome</keyword>
<proteinExistence type="predicted"/>
<feature type="transmembrane region" description="Helical" evidence="6">
    <location>
        <begin position="120"/>
        <end position="141"/>
    </location>
</feature>